<evidence type="ECO:0000256" key="2">
    <source>
        <dbReference type="ARBA" id="ARBA00035112"/>
    </source>
</evidence>
<evidence type="ECO:0000256" key="1">
    <source>
        <dbReference type="ARBA" id="ARBA00004685"/>
    </source>
</evidence>
<comment type="similarity">
    <text evidence="2">Belongs to the ustYa family.</text>
</comment>
<comment type="caution">
    <text evidence="4">The sequence shown here is derived from an EMBL/GenBank/DDBJ whole genome shotgun (WGS) entry which is preliminary data.</text>
</comment>
<sequence>MLANLKSKWSPAWAEYSECKKYPPLDTEDEALLTTIQPSECRVQWRWIVLLCITNLLSIGGTLLYVQQHVMRNYSMDLEGSGLQESSICVQILIVETVARLTYPTVDRSVALKTFSRFDVDKNSTFTDVPGPKVDGAWHRLGLKSSTFVLPSGLGAQYGLHPQRFQYIKKGVWHEEKEGYPVVLQALHDLHCVTQHKCHNFDSVLAWALENAEDMNTTQIEVPVPPDAVFDVA</sequence>
<keyword evidence="5" id="KW-1185">Reference proteome</keyword>
<dbReference type="EMBL" id="JABCIY010000193">
    <property type="protein sequence ID" value="KAF7189224.1"/>
    <property type="molecule type" value="Genomic_DNA"/>
</dbReference>
<name>A0A8H6VIG2_9PEZI</name>
<keyword evidence="3" id="KW-1133">Transmembrane helix</keyword>
<keyword evidence="3" id="KW-0812">Transmembrane</keyword>
<dbReference type="Proteomes" id="UP000660729">
    <property type="component" value="Unassembled WGS sequence"/>
</dbReference>
<feature type="transmembrane region" description="Helical" evidence="3">
    <location>
        <begin position="47"/>
        <end position="66"/>
    </location>
</feature>
<accession>A0A8H6VIG2</accession>
<organism evidence="4 5">
    <name type="scientific">Pseudocercospora fuligena</name>
    <dbReference type="NCBI Taxonomy" id="685502"/>
    <lineage>
        <taxon>Eukaryota</taxon>
        <taxon>Fungi</taxon>
        <taxon>Dikarya</taxon>
        <taxon>Ascomycota</taxon>
        <taxon>Pezizomycotina</taxon>
        <taxon>Dothideomycetes</taxon>
        <taxon>Dothideomycetidae</taxon>
        <taxon>Mycosphaerellales</taxon>
        <taxon>Mycosphaerellaceae</taxon>
        <taxon>Pseudocercospora</taxon>
    </lineage>
</organism>
<proteinExistence type="inferred from homology"/>
<evidence type="ECO:0000256" key="3">
    <source>
        <dbReference type="SAM" id="Phobius"/>
    </source>
</evidence>
<evidence type="ECO:0000313" key="4">
    <source>
        <dbReference type="EMBL" id="KAF7189224.1"/>
    </source>
</evidence>
<dbReference type="Pfam" id="PF11807">
    <property type="entry name" value="UstYa"/>
    <property type="match status" value="1"/>
</dbReference>
<evidence type="ECO:0000313" key="5">
    <source>
        <dbReference type="Proteomes" id="UP000660729"/>
    </source>
</evidence>
<protein>
    <submittedName>
        <fullName evidence="4">Uncharacterized protein</fullName>
    </submittedName>
</protein>
<dbReference type="PANTHER" id="PTHR33365:SF4">
    <property type="entry name" value="CYCLOCHLOROTINE BIOSYNTHESIS PROTEIN O"/>
    <property type="match status" value="1"/>
</dbReference>
<dbReference type="PANTHER" id="PTHR33365">
    <property type="entry name" value="YALI0B05434P"/>
    <property type="match status" value="1"/>
</dbReference>
<reference evidence="4" key="1">
    <citation type="submission" date="2020-04" db="EMBL/GenBank/DDBJ databases">
        <title>Draft genome resource of the tomato pathogen Pseudocercospora fuligena.</title>
        <authorList>
            <person name="Zaccaron A."/>
        </authorList>
    </citation>
    <scope>NUCLEOTIDE SEQUENCE</scope>
    <source>
        <strain evidence="4">PF001</strain>
    </source>
</reference>
<gene>
    <name evidence="4" type="ORF">HII31_09377</name>
</gene>
<dbReference type="AlphaFoldDB" id="A0A8H6VIG2"/>
<keyword evidence="3" id="KW-0472">Membrane</keyword>
<dbReference type="GO" id="GO:0043386">
    <property type="term" value="P:mycotoxin biosynthetic process"/>
    <property type="evidence" value="ECO:0007669"/>
    <property type="project" value="InterPro"/>
</dbReference>
<dbReference type="InterPro" id="IPR021765">
    <property type="entry name" value="UstYa-like"/>
</dbReference>
<comment type="pathway">
    <text evidence="1">Mycotoxin biosynthesis.</text>
</comment>